<dbReference type="InterPro" id="IPR050595">
    <property type="entry name" value="Bact_response_regulator"/>
</dbReference>
<dbReference type="OrthoDB" id="794741at2"/>
<dbReference type="PANTHER" id="PTHR44591">
    <property type="entry name" value="STRESS RESPONSE REGULATOR PROTEIN 1"/>
    <property type="match status" value="1"/>
</dbReference>
<evidence type="ECO:0000313" key="6">
    <source>
        <dbReference type="Proteomes" id="UP000321954"/>
    </source>
</evidence>
<dbReference type="PANTHER" id="PTHR44591:SF3">
    <property type="entry name" value="RESPONSE REGULATORY DOMAIN-CONTAINING PROTEIN"/>
    <property type="match status" value="1"/>
</dbReference>
<reference evidence="5 6" key="1">
    <citation type="submission" date="2019-08" db="EMBL/GenBank/DDBJ databases">
        <title>Antarcticibacterium arcticum sp. nov., a bacterium isolated from marine sediment of the Canadian Beaufort Sea.</title>
        <authorList>
            <person name="Lee Y.M."/>
            <person name="Baek K."/>
            <person name="Lee D.-H."/>
            <person name="Shin S.C."/>
            <person name="Jin Y.K."/>
            <person name="Park Y."/>
        </authorList>
    </citation>
    <scope>NUCLEOTIDE SEQUENCE [LARGE SCALE GENOMIC DNA]</scope>
    <source>
        <strain evidence="5 6">PAMC 28998</strain>
    </source>
</reference>
<keyword evidence="6" id="KW-1185">Reference proteome</keyword>
<dbReference type="AlphaFoldDB" id="A0A5B8YLH2"/>
<dbReference type="EMBL" id="CP042476">
    <property type="protein sequence ID" value="QED36569.1"/>
    <property type="molecule type" value="Genomic_DNA"/>
</dbReference>
<dbReference type="GO" id="GO:0000160">
    <property type="term" value="P:phosphorelay signal transduction system"/>
    <property type="evidence" value="ECO:0007669"/>
    <property type="project" value="InterPro"/>
</dbReference>
<proteinExistence type="predicted"/>
<dbReference type="Pfam" id="PF00072">
    <property type="entry name" value="Response_reg"/>
    <property type="match status" value="1"/>
</dbReference>
<keyword evidence="3" id="KW-0175">Coiled coil</keyword>
<protein>
    <submittedName>
        <fullName evidence="5">Response regulator</fullName>
    </submittedName>
</protein>
<evidence type="ECO:0000256" key="3">
    <source>
        <dbReference type="SAM" id="Coils"/>
    </source>
</evidence>
<sequence length="185" mass="21519">MITIPMRILLVEDNKTDVELITYHIEKIVEAPEIKTVTNIDDYNRVLMNFVPDVVISDYNLPTCTGLDVLEHTRAIEETIPFIFLTGAIDDEELAANTILSGASGFILKKHMDQLAEKLRPLLKKIVFNMGEREEVREKVRRNKIVVNQIYNYLDKINMDNNEQRENIEKIKNNMKQIDLEEDDE</sequence>
<dbReference type="PROSITE" id="PS50110">
    <property type="entry name" value="RESPONSE_REGULATORY"/>
    <property type="match status" value="1"/>
</dbReference>
<dbReference type="Proteomes" id="UP000321954">
    <property type="component" value="Chromosome"/>
</dbReference>
<dbReference type="SMART" id="SM00448">
    <property type="entry name" value="REC"/>
    <property type="match status" value="1"/>
</dbReference>
<evidence type="ECO:0000256" key="2">
    <source>
        <dbReference type="PROSITE-ProRule" id="PRU00169"/>
    </source>
</evidence>
<accession>A0A5B8YLH2</accession>
<dbReference type="Gene3D" id="3.40.50.2300">
    <property type="match status" value="1"/>
</dbReference>
<feature type="modified residue" description="4-aspartylphosphate" evidence="2">
    <location>
        <position position="58"/>
    </location>
</feature>
<keyword evidence="1 2" id="KW-0597">Phosphoprotein</keyword>
<evidence type="ECO:0000256" key="1">
    <source>
        <dbReference type="ARBA" id="ARBA00022553"/>
    </source>
</evidence>
<dbReference type="RefSeq" id="WP_146830508.1">
    <property type="nucleotide sequence ID" value="NZ_CP042476.1"/>
</dbReference>
<dbReference type="SUPFAM" id="SSF52172">
    <property type="entry name" value="CheY-like"/>
    <property type="match status" value="1"/>
</dbReference>
<evidence type="ECO:0000259" key="4">
    <source>
        <dbReference type="PROSITE" id="PS50110"/>
    </source>
</evidence>
<feature type="coiled-coil region" evidence="3">
    <location>
        <begin position="154"/>
        <end position="181"/>
    </location>
</feature>
<feature type="domain" description="Response regulatory" evidence="4">
    <location>
        <begin position="7"/>
        <end position="124"/>
    </location>
</feature>
<name>A0A5B8YLH2_9FLAO</name>
<evidence type="ECO:0000313" key="5">
    <source>
        <dbReference type="EMBL" id="QED36569.1"/>
    </source>
</evidence>
<dbReference type="InterPro" id="IPR011006">
    <property type="entry name" value="CheY-like_superfamily"/>
</dbReference>
<dbReference type="CDD" id="cd00156">
    <property type="entry name" value="REC"/>
    <property type="match status" value="1"/>
</dbReference>
<organism evidence="5 6">
    <name type="scientific">Antarcticibacterium arcticum</name>
    <dbReference type="NCBI Taxonomy" id="2585771"/>
    <lineage>
        <taxon>Bacteria</taxon>
        <taxon>Pseudomonadati</taxon>
        <taxon>Bacteroidota</taxon>
        <taxon>Flavobacteriia</taxon>
        <taxon>Flavobacteriales</taxon>
        <taxon>Flavobacteriaceae</taxon>
        <taxon>Antarcticibacterium</taxon>
    </lineage>
</organism>
<gene>
    <name evidence="5" type="ORF">FK178_02050</name>
</gene>
<dbReference type="InterPro" id="IPR001789">
    <property type="entry name" value="Sig_transdc_resp-reg_receiver"/>
</dbReference>
<dbReference type="KEGG" id="anp:FK178_02050"/>